<evidence type="ECO:0000256" key="3">
    <source>
        <dbReference type="ARBA" id="ARBA00022614"/>
    </source>
</evidence>
<dbReference type="InterPro" id="IPR032675">
    <property type="entry name" value="LRR_dom_sf"/>
</dbReference>
<accession>A0A9W6BS43</accession>
<feature type="compositionally biased region" description="Low complexity" evidence="5">
    <location>
        <begin position="1813"/>
        <end position="1827"/>
    </location>
</feature>
<keyword evidence="2" id="KW-0343">GTPase activation</keyword>
<dbReference type="PANTHER" id="PTHR24113">
    <property type="entry name" value="RAN GTPASE-ACTIVATING PROTEIN 1"/>
    <property type="match status" value="1"/>
</dbReference>
<dbReference type="EMBL" id="BRXU01000017">
    <property type="protein sequence ID" value="GLC57063.1"/>
    <property type="molecule type" value="Genomic_DNA"/>
</dbReference>
<dbReference type="PANTHER" id="PTHR24113:SF12">
    <property type="entry name" value="RAN GTPASE-ACTIVATING PROTEIN 1"/>
    <property type="match status" value="1"/>
</dbReference>
<sequence length="2426" mass="242747">MAEEDVPVGNTTQITYRDDARLAIGAAPDETLAQLQEPASPSAQQPHFRREPSEAPRRPAFLSCKWPEGSDWCVDLAGELQALGLPAMHDARHKTKLAEVEAQIRESCCVVMLVTPGFYHALANKPHGNRAIKEVKLALQYGKPLVAVVHASYCGQNPLPSLASARDLTSDAGGEPPWSREELGKVARAQRVLVFKGGDGFDAYQRELVRLVTAASTASEAEEAGADGDGPAGPRAYGRGLSRNSAEAEAEAEERRLREVLRVAGLSKRFQSLLDGHIRSLDALGTALRRGRLAAKPYNWHEGLIQRASQVLEAWPTLCTMPEWLRAAPEGLAPLLVPLLAQEEAREFDRDGRPRPRRGALPPATSLDLSAHGPVIVGPRGAVAVAAMIRDAGGAAAAAAARRRQQQQEQHQQPRSPPHSPPPPPPPLYGTSTTMLTLTHVDLADCELGTTGAVEVLAAVGACPSITTLLLGGNGIEDAVASEFAVIARHAAAIAAAAGDGGGGLSSRFSSALAAAAAPPPTTGLRTLGLDRNCLTDAGAAAMVAVLYDYNIGVTSLDLSGNVGLGAATAEAVVRALRAAGPQRLTHVGLAGTQLDEAALVALLPVLLVPDGGAAAAAAGGGGGGGGGSTAIEELDLTGNTIDSEALAALATAARQPSYGGGPRVMNLTGANLRVPPPGRRATLMALPSAELGGGRGGGNNVGSLAAALLQSYNVEELRLPWCGLGGAGLRLLVSTLTGGGGMAQGPQPLSRLAVLDLTGNRLGPEGVALLGALLPVNLPSLRHLVLDECGFGGRELGLLAGMLDVAPWVVHSLQGALSRLLDDEVSAAVRGSASWAAKLEDGGSAAADRPRPWAALGEDDAAAAAAAAAAATLEGLLRAWLAMEPAAAAAELKRLMLPSGAAAAAAAAFPSPHSMAARRAAAALAAGGPSKLVGLGCLLVHPVVQPVLEALRHLWEAIRAEQAAAAAGVVAVAEPSPPAEGGDGGGGKTQVTLSSPEARAALRALDATFVHLRSCAEVPGLESLSLGRNALAQEAGGPLGAAVGLSIGVRHLGLRGIVQPPPPAPAAGTGAAAAAAAAAAAQGGPLAAAAAAARDARALLRLLYPAAAEGGGGGGGGGGAAAVAALQAPLPTTPSSTPHRPTHTYSNSQFGYSANGALSRRATVTENARELFTNDGALVGEHQANTMHDGIGHPQQRSAKQLLQQQQQQQGGSATAASAATAATAGQASFLPGLRSLDLTDAGVSSHNVAHLAELVRYLPYLEQLVLDFNSLSSAAGGAAAAAAAAGVGFVGSGAAAANEGNGGGGSGNGGNGSGNGGGAAAPDATSALFAELAALPSLSYLSLNYACDAGAMFAVADYLLGLAASAAPASGTTTSMSGLPAAPQQQVCAHLRVLSLVGCPLDGVVARRLARALLHNTSLAVLRLGGGDPPEGVGPIGSRALGEALTAHRGLVELSLAGVGLTDNAARMLADALPQLPLLCKLDLSYNSLTSYGLEALAGALLARNRNAVGAAAENKLNMQVYGNRVSEELEARITALSVPASMTHASERMPNVRRYGAPPPSRGGDFGSGGGSSSGGAAMYYSRGGGGYGSSTPGGGGLAAPPSLVPSPMLVRAPVSRHGPAAPVHFKTPRCASSPPRAATADPSRPLGSVKPTLLTAIPPPPPARRGTDSVPGEDAYGNGYGFGNGYGYFNSGVGATSANGGGASDSADLNARMAYTSTSKLTQIYGGGRAPAMPYSAGPPSPSGGVAMYDISGRRAGSPVGGGIPAQRPMSSPAPALRALPMGLSQMRGVVPGAPYVLSLVNAGNNPLLNGNRNRPTAGSNSSSGGGVADGSPSYVSYSGGAAGALVPTVRQSWPAEPTSTSGASEGAEDGYYRGNGGSRRQESGRSGRSGSRGKVYGSKPKVYGASEQLMRPTMMHTPEWVDRMQENYFKKATSPPRPQTAQREGPPSPPPGPPSEHLARTLLCHDSAWQRAMQEMQAARECAPEPPPKPVPGAPRAADMVSTVALIQRGASPPARHGGGPASPAAARPQSQPKPADPAPAPVVSKQQQQQPDSPGAEQPPPGQQQQQPEAEQGAAAAEQQQQQPEGDKSQRGSATGEAGGQGEPPQHAADPAAAAAEIAAAAGGEGAEGAAAADGEQQQQPAPAPLPAGGVSALLAGVSGRTNGSSGNLGSEESVEVLAVRNTGRKKAAIEVMRIRKVKDPSVAEGAEGDGVEGDDGEDEGEDTEGGEGNDADADGASRSGRASGGEGEGSRDGGASQRQRSSDGEGPTSGYSEAEGRAEGGGVAAEAAGSEGGEEARRADGAADDDDGGNRGGELAAAGHLVGGAQPPSRKGSAGSGGDMRPQSRKSSRSSSRSRSGRSSGSSSSGGGGDLRELRIPEEGEGEGGEGRAAGAQEGEEEAGAGAELGANGGDAGAETGGD</sequence>
<dbReference type="Proteomes" id="UP001165080">
    <property type="component" value="Unassembled WGS sequence"/>
</dbReference>
<dbReference type="GO" id="GO:0048471">
    <property type="term" value="C:perinuclear region of cytoplasm"/>
    <property type="evidence" value="ECO:0007669"/>
    <property type="project" value="TreeGrafter"/>
</dbReference>
<dbReference type="GO" id="GO:0005930">
    <property type="term" value="C:axoneme"/>
    <property type="evidence" value="ECO:0007669"/>
    <property type="project" value="UniProtKB-SubCell"/>
</dbReference>
<dbReference type="GO" id="GO:0005096">
    <property type="term" value="F:GTPase activator activity"/>
    <property type="evidence" value="ECO:0007669"/>
    <property type="project" value="UniProtKB-KW"/>
</dbReference>
<feature type="compositionally biased region" description="Low complexity" evidence="5">
    <location>
        <begin position="2069"/>
        <end position="2090"/>
    </location>
</feature>
<keyword evidence="3" id="KW-0433">Leucine-rich repeat</keyword>
<dbReference type="SUPFAM" id="SSF52047">
    <property type="entry name" value="RNI-like"/>
    <property type="match status" value="2"/>
</dbReference>
<proteinExistence type="predicted"/>
<protein>
    <submittedName>
        <fullName evidence="6">Uncharacterized protein</fullName>
    </submittedName>
</protein>
<organism evidence="6 7">
    <name type="scientific">Pleodorina starrii</name>
    <dbReference type="NCBI Taxonomy" id="330485"/>
    <lineage>
        <taxon>Eukaryota</taxon>
        <taxon>Viridiplantae</taxon>
        <taxon>Chlorophyta</taxon>
        <taxon>core chlorophytes</taxon>
        <taxon>Chlorophyceae</taxon>
        <taxon>CS clade</taxon>
        <taxon>Chlamydomonadales</taxon>
        <taxon>Volvocaceae</taxon>
        <taxon>Pleodorina</taxon>
    </lineage>
</organism>
<comment type="caution">
    <text evidence="6">The sequence shown here is derived from an EMBL/GenBank/DDBJ whole genome shotgun (WGS) entry which is preliminary data.</text>
</comment>
<keyword evidence="4" id="KW-0677">Repeat</keyword>
<feature type="compositionally biased region" description="Low complexity" evidence="5">
    <location>
        <begin position="2169"/>
        <end position="2178"/>
    </location>
</feature>
<dbReference type="GO" id="GO:0031267">
    <property type="term" value="F:small GTPase binding"/>
    <property type="evidence" value="ECO:0007669"/>
    <property type="project" value="TreeGrafter"/>
</dbReference>
<feature type="compositionally biased region" description="Gly residues" evidence="5">
    <location>
        <begin position="2414"/>
        <end position="2426"/>
    </location>
</feature>
<feature type="region of interest" description="Disordered" evidence="5">
    <location>
        <begin position="1857"/>
        <end position="1915"/>
    </location>
</feature>
<feature type="region of interest" description="Disordered" evidence="5">
    <location>
        <begin position="1132"/>
        <end position="1152"/>
    </location>
</feature>
<dbReference type="InterPro" id="IPR027038">
    <property type="entry name" value="RanGap"/>
</dbReference>
<feature type="region of interest" description="Disordered" evidence="5">
    <location>
        <begin position="396"/>
        <end position="433"/>
    </location>
</feature>
<evidence type="ECO:0000256" key="1">
    <source>
        <dbReference type="ARBA" id="ARBA00004430"/>
    </source>
</evidence>
<feature type="region of interest" description="Disordered" evidence="5">
    <location>
        <begin position="27"/>
        <end position="56"/>
    </location>
</feature>
<dbReference type="InterPro" id="IPR001611">
    <property type="entry name" value="Leu-rich_rpt"/>
</dbReference>
<evidence type="ECO:0000256" key="4">
    <source>
        <dbReference type="ARBA" id="ARBA00022737"/>
    </source>
</evidence>
<evidence type="ECO:0000313" key="6">
    <source>
        <dbReference type="EMBL" id="GLC57063.1"/>
    </source>
</evidence>
<keyword evidence="7" id="KW-1185">Reference proteome</keyword>
<gene>
    <name evidence="6" type="primary">PLEST003224</name>
    <name evidence="6" type="ORF">PLESTB_001178800</name>
</gene>
<dbReference type="Gene3D" id="3.80.10.10">
    <property type="entry name" value="Ribonuclease Inhibitor"/>
    <property type="match status" value="3"/>
</dbReference>
<feature type="compositionally biased region" description="Pro residues" evidence="5">
    <location>
        <begin position="1989"/>
        <end position="1998"/>
    </location>
</feature>
<feature type="region of interest" description="Disordered" evidence="5">
    <location>
        <begin position="1977"/>
        <end position="2426"/>
    </location>
</feature>
<dbReference type="SMART" id="SM00368">
    <property type="entry name" value="LRR_RI"/>
    <property type="match status" value="10"/>
</dbReference>
<dbReference type="GO" id="GO:0005829">
    <property type="term" value="C:cytosol"/>
    <property type="evidence" value="ECO:0007669"/>
    <property type="project" value="TreeGrafter"/>
</dbReference>
<feature type="region of interest" description="Disordered" evidence="5">
    <location>
        <begin position="1187"/>
        <end position="1219"/>
    </location>
</feature>
<feature type="region of interest" description="Disordered" evidence="5">
    <location>
        <begin position="1813"/>
        <end position="1834"/>
    </location>
</feature>
<feature type="compositionally biased region" description="Acidic residues" evidence="5">
    <location>
        <begin position="2213"/>
        <end position="2240"/>
    </location>
</feature>
<evidence type="ECO:0000256" key="5">
    <source>
        <dbReference type="SAM" id="MobiDB-lite"/>
    </source>
</evidence>
<feature type="region of interest" description="Disordered" evidence="5">
    <location>
        <begin position="1628"/>
        <end position="1673"/>
    </location>
</feature>
<feature type="compositionally biased region" description="Low complexity" evidence="5">
    <location>
        <begin position="1891"/>
        <end position="1903"/>
    </location>
</feature>
<feature type="compositionally biased region" description="Low complexity" evidence="5">
    <location>
        <begin position="2014"/>
        <end position="2039"/>
    </location>
</feature>
<feature type="compositionally biased region" description="Polar residues" evidence="5">
    <location>
        <begin position="33"/>
        <end position="45"/>
    </location>
</feature>
<dbReference type="GO" id="GO:0005634">
    <property type="term" value="C:nucleus"/>
    <property type="evidence" value="ECO:0007669"/>
    <property type="project" value="TreeGrafter"/>
</dbReference>
<feature type="region of interest" description="Disordered" evidence="5">
    <location>
        <begin position="1936"/>
        <end position="1963"/>
    </location>
</feature>
<evidence type="ECO:0000313" key="7">
    <source>
        <dbReference type="Proteomes" id="UP001165080"/>
    </source>
</evidence>
<evidence type="ECO:0000256" key="2">
    <source>
        <dbReference type="ARBA" id="ARBA00022468"/>
    </source>
</evidence>
<dbReference type="GO" id="GO:0006913">
    <property type="term" value="P:nucleocytoplasmic transport"/>
    <property type="evidence" value="ECO:0007669"/>
    <property type="project" value="TreeGrafter"/>
</dbReference>
<feature type="compositionally biased region" description="Low complexity" evidence="5">
    <location>
        <begin position="1205"/>
        <end position="1219"/>
    </location>
</feature>
<feature type="region of interest" description="Disordered" evidence="5">
    <location>
        <begin position="347"/>
        <end position="372"/>
    </location>
</feature>
<reference evidence="6 7" key="1">
    <citation type="journal article" date="2023" name="Commun. Biol.">
        <title>Reorganization of the ancestral sex-determining regions during the evolution of trioecy in Pleodorina starrii.</title>
        <authorList>
            <person name="Takahashi K."/>
            <person name="Suzuki S."/>
            <person name="Kawai-Toyooka H."/>
            <person name="Yamamoto K."/>
            <person name="Hamaji T."/>
            <person name="Ootsuki R."/>
            <person name="Yamaguchi H."/>
            <person name="Kawachi M."/>
            <person name="Higashiyama T."/>
            <person name="Nozaki H."/>
        </authorList>
    </citation>
    <scope>NUCLEOTIDE SEQUENCE [LARGE SCALE GENOMIC DNA]</scope>
    <source>
        <strain evidence="6 7">NIES-4479</strain>
    </source>
</reference>
<feature type="compositionally biased region" description="Low complexity" evidence="5">
    <location>
        <begin position="2356"/>
        <end position="2370"/>
    </location>
</feature>
<feature type="region of interest" description="Disordered" evidence="5">
    <location>
        <begin position="219"/>
        <end position="244"/>
    </location>
</feature>
<feature type="compositionally biased region" description="Pro residues" evidence="5">
    <location>
        <begin position="415"/>
        <end position="428"/>
    </location>
</feature>
<name>A0A9W6BS43_9CHLO</name>
<feature type="compositionally biased region" description="Low complexity" evidence="5">
    <location>
        <begin position="2109"/>
        <end position="2147"/>
    </location>
</feature>
<dbReference type="Pfam" id="PF13516">
    <property type="entry name" value="LRR_6"/>
    <property type="match status" value="3"/>
</dbReference>
<comment type="subcellular location">
    <subcellularLocation>
        <location evidence="1">Cytoplasm</location>
        <location evidence="1">Cytoskeleton</location>
        <location evidence="1">Cilium axoneme</location>
    </subcellularLocation>
</comment>